<keyword evidence="1" id="KW-0732">Signal</keyword>
<dbReference type="Proteomes" id="UP001054945">
    <property type="component" value="Unassembled WGS sequence"/>
</dbReference>
<evidence type="ECO:0000256" key="1">
    <source>
        <dbReference type="SAM" id="SignalP"/>
    </source>
</evidence>
<accession>A0AAV4Y6N9</accession>
<protein>
    <submittedName>
        <fullName evidence="2">Uncharacterized protein</fullName>
    </submittedName>
</protein>
<dbReference type="EMBL" id="BPLR01018759">
    <property type="protein sequence ID" value="GIZ02120.1"/>
    <property type="molecule type" value="Genomic_DNA"/>
</dbReference>
<sequence length="112" mass="12606">MLLLLLLISTGPAGLDHLHESLNIQEVKEVLFGVVIKHPLPVLSLSILLPSVNIRSKNVSRNLQSHQLQADRNLCLFIYLSHQFSVKQNIWKTRGGIYADLQKMSLNLLGNK</sequence>
<comment type="caution">
    <text evidence="2">The sequence shown here is derived from an EMBL/GenBank/DDBJ whole genome shotgun (WGS) entry which is preliminary data.</text>
</comment>
<keyword evidence="3" id="KW-1185">Reference proteome</keyword>
<feature type="signal peptide" evidence="1">
    <location>
        <begin position="1"/>
        <end position="15"/>
    </location>
</feature>
<organism evidence="2 3">
    <name type="scientific">Caerostris extrusa</name>
    <name type="common">Bark spider</name>
    <name type="synonym">Caerostris bankana</name>
    <dbReference type="NCBI Taxonomy" id="172846"/>
    <lineage>
        <taxon>Eukaryota</taxon>
        <taxon>Metazoa</taxon>
        <taxon>Ecdysozoa</taxon>
        <taxon>Arthropoda</taxon>
        <taxon>Chelicerata</taxon>
        <taxon>Arachnida</taxon>
        <taxon>Araneae</taxon>
        <taxon>Araneomorphae</taxon>
        <taxon>Entelegynae</taxon>
        <taxon>Araneoidea</taxon>
        <taxon>Araneidae</taxon>
        <taxon>Caerostris</taxon>
    </lineage>
</organism>
<proteinExistence type="predicted"/>
<feature type="chain" id="PRO_5043977550" evidence="1">
    <location>
        <begin position="16"/>
        <end position="112"/>
    </location>
</feature>
<name>A0AAV4Y6N9_CAEEX</name>
<gene>
    <name evidence="2" type="ORF">CEXT_484421</name>
</gene>
<dbReference type="AlphaFoldDB" id="A0AAV4Y6N9"/>
<evidence type="ECO:0000313" key="2">
    <source>
        <dbReference type="EMBL" id="GIZ02120.1"/>
    </source>
</evidence>
<reference evidence="2 3" key="1">
    <citation type="submission" date="2021-06" db="EMBL/GenBank/DDBJ databases">
        <title>Caerostris extrusa draft genome.</title>
        <authorList>
            <person name="Kono N."/>
            <person name="Arakawa K."/>
        </authorList>
    </citation>
    <scope>NUCLEOTIDE SEQUENCE [LARGE SCALE GENOMIC DNA]</scope>
</reference>
<evidence type="ECO:0000313" key="3">
    <source>
        <dbReference type="Proteomes" id="UP001054945"/>
    </source>
</evidence>